<comment type="subunit">
    <text evidence="3 15">Tetramer of two alpha and two beta subunits.</text>
</comment>
<dbReference type="PROSITE" id="PS51447">
    <property type="entry name" value="FDX_ACB"/>
    <property type="match status" value="1"/>
</dbReference>
<dbReference type="InterPro" id="IPR009061">
    <property type="entry name" value="DNA-bd_dom_put_sf"/>
</dbReference>
<proteinExistence type="inferred from homology"/>
<evidence type="ECO:0000256" key="4">
    <source>
        <dbReference type="ARBA" id="ARBA00022490"/>
    </source>
</evidence>
<evidence type="ECO:0000256" key="15">
    <source>
        <dbReference type="HAMAP-Rule" id="MF_00283"/>
    </source>
</evidence>
<keyword evidence="7 15" id="KW-0479">Metal-binding</keyword>
<dbReference type="SUPFAM" id="SSF56037">
    <property type="entry name" value="PheT/TilS domain"/>
    <property type="match status" value="1"/>
</dbReference>
<dbReference type="InterPro" id="IPR041616">
    <property type="entry name" value="PheRS_beta_core"/>
</dbReference>
<dbReference type="PROSITE" id="PS51483">
    <property type="entry name" value="B5"/>
    <property type="match status" value="1"/>
</dbReference>
<evidence type="ECO:0000256" key="6">
    <source>
        <dbReference type="ARBA" id="ARBA00022598"/>
    </source>
</evidence>
<comment type="similarity">
    <text evidence="2 15">Belongs to the phenylalanyl-tRNA synthetase beta subunit family. Type 1 subfamily.</text>
</comment>
<evidence type="ECO:0000256" key="9">
    <source>
        <dbReference type="ARBA" id="ARBA00022840"/>
    </source>
</evidence>
<evidence type="ECO:0000256" key="8">
    <source>
        <dbReference type="ARBA" id="ARBA00022741"/>
    </source>
</evidence>
<keyword evidence="6 15" id="KW-0436">Ligase</keyword>
<dbReference type="PROSITE" id="PS50886">
    <property type="entry name" value="TRBD"/>
    <property type="match status" value="1"/>
</dbReference>
<dbReference type="Pfam" id="PF01588">
    <property type="entry name" value="tRNA_bind"/>
    <property type="match status" value="1"/>
</dbReference>
<protein>
    <recommendedName>
        <fullName evidence="15">Phenylalanine--tRNA ligase beta subunit</fullName>
        <ecNumber evidence="15">6.1.1.20</ecNumber>
    </recommendedName>
    <alternativeName>
        <fullName evidence="15">Phenylalanyl-tRNA synthetase beta subunit</fullName>
        <shortName evidence="15">PheRS</shortName>
    </alternativeName>
</protein>
<feature type="binding site" evidence="15">
    <location>
        <position position="462"/>
    </location>
    <ligand>
        <name>Mg(2+)</name>
        <dbReference type="ChEBI" id="CHEBI:18420"/>
        <note>shared with alpha subunit</note>
    </ligand>
</feature>
<comment type="caution">
    <text evidence="20">The sequence shown here is derived from an EMBL/GenBank/DDBJ whole genome shotgun (WGS) entry which is preliminary data.</text>
</comment>
<comment type="subcellular location">
    <subcellularLocation>
        <location evidence="1 15">Cytoplasm</location>
    </subcellularLocation>
</comment>
<dbReference type="SMART" id="SM00873">
    <property type="entry name" value="B3_4"/>
    <property type="match status" value="1"/>
</dbReference>
<dbReference type="PANTHER" id="PTHR10947:SF0">
    <property type="entry name" value="PHENYLALANINE--TRNA LIGASE BETA SUBUNIT"/>
    <property type="match status" value="1"/>
</dbReference>
<dbReference type="Gene3D" id="3.30.56.10">
    <property type="match status" value="2"/>
</dbReference>
<sequence length="809" mass="90398">MLVSLNWLNQYVDLEGISPEDLAEKITKSGIEVDHIEHVAEKHTNVVVGYVVSCQKHPNADKLNLCEVDVGEAENLQIICGAPNVAQGQKVAVAKPGARLPGGVKIKKAKLRGIISNGMICSLQELGLDEKFIPKKFADGIYVFPEDTQIGDPVDRLLNLNDTILDLDLTANRSDCLSMIGVAYEVAAILDRPVKLPEPKVDMVSEKAADDVHVDIEADDLCKYYAAFVIKDVNITASPLWMQNYLQAAGIRPINNVVDITNYVLIEYGQPLHAFDYDRLQSDRILVRRAEDGEKIVTLDDVERTLTSENLLITNGSKPVALAGVMGGANTQVQEDTRTILLEAAYFDPSTVRTTVKATGLRSESSTRFEKGVDMARVKEAGLRACQLLEQYANGKVMDGIVEAGELEIQPVKIELDVSGVNERLGTAIEKSKIEKILQRLQFDFETTGEYFTVYAPSRRGDVHIYEDMLEEIARIYGYDNLPYTLPKGASQAGSLTAVQQLKRKIKRYLQGVGLMETVTYSLTNEENVTQLVSPEVRSEDPKPISVAIPMTEDHRYLRLSILPELLETISYNLARKQVNLAYYEMGSVFITKEETLTQQPLEQVRLSGALCGNWVQNEWQQEIKKTDFYVVKGIVEGLFEYLRLDLEFSPAALPDMHPGRCAVLKCNGKEIGFIGQIHPQLAKEKDLKETYVFDLNLDEIITQHHQEPVYHEISKYPAVTRDVAFVLTDDVLAGDVKKVIEEAGKPLVKQIHVFDVYKGEKLDAGKKSLAYNITFQDPEKTLKDEEVEANFNKIIKSVEEKFAATIRS</sequence>
<keyword evidence="12 15" id="KW-0648">Protein biosynthesis</keyword>
<accession>A0ABU5CHW3</accession>
<evidence type="ECO:0000313" key="20">
    <source>
        <dbReference type="EMBL" id="MDY0405404.1"/>
    </source>
</evidence>
<feature type="domain" description="TRNA-binding" evidence="17">
    <location>
        <begin position="40"/>
        <end position="155"/>
    </location>
</feature>
<dbReference type="InterPro" id="IPR012340">
    <property type="entry name" value="NA-bd_OB-fold"/>
</dbReference>
<feature type="binding site" evidence="15">
    <location>
        <position position="472"/>
    </location>
    <ligand>
        <name>Mg(2+)</name>
        <dbReference type="ChEBI" id="CHEBI:18420"/>
        <note>shared with alpha subunit</note>
    </ligand>
</feature>
<keyword evidence="13 15" id="KW-0030">Aminoacyl-tRNA synthetase</keyword>
<dbReference type="InterPro" id="IPR033714">
    <property type="entry name" value="tRNA_bind_bactPheRS"/>
</dbReference>
<evidence type="ECO:0000256" key="16">
    <source>
        <dbReference type="PROSITE-ProRule" id="PRU00209"/>
    </source>
</evidence>
<dbReference type="Pfam" id="PF03484">
    <property type="entry name" value="B5"/>
    <property type="match status" value="1"/>
</dbReference>
<dbReference type="Pfam" id="PF03147">
    <property type="entry name" value="FDX-ACB"/>
    <property type="match status" value="1"/>
</dbReference>
<name>A0ABU5CHW3_9BACI</name>
<keyword evidence="5 16" id="KW-0820">tRNA-binding</keyword>
<keyword evidence="4 15" id="KW-0963">Cytoplasm</keyword>
<dbReference type="SUPFAM" id="SSF46955">
    <property type="entry name" value="Putative DNA-binding domain"/>
    <property type="match status" value="1"/>
</dbReference>
<keyword evidence="21" id="KW-1185">Reference proteome</keyword>
<evidence type="ECO:0000313" key="21">
    <source>
        <dbReference type="Proteomes" id="UP001228376"/>
    </source>
</evidence>
<dbReference type="InterPro" id="IPR036690">
    <property type="entry name" value="Fdx_antiC-bd_sf"/>
</dbReference>
<dbReference type="CDD" id="cd02796">
    <property type="entry name" value="tRNA_bind_bactPheRS"/>
    <property type="match status" value="1"/>
</dbReference>
<evidence type="ECO:0000256" key="11">
    <source>
        <dbReference type="ARBA" id="ARBA00022884"/>
    </source>
</evidence>
<dbReference type="NCBIfam" id="NF045760">
    <property type="entry name" value="YtpR"/>
    <property type="match status" value="1"/>
</dbReference>
<dbReference type="InterPro" id="IPR005121">
    <property type="entry name" value="Fdx_antiC-bd"/>
</dbReference>
<evidence type="ECO:0000256" key="7">
    <source>
        <dbReference type="ARBA" id="ARBA00022723"/>
    </source>
</evidence>
<dbReference type="InterPro" id="IPR005147">
    <property type="entry name" value="tRNA_synthase_B5-dom"/>
</dbReference>
<keyword evidence="11 16" id="KW-0694">RNA-binding</keyword>
<evidence type="ECO:0000256" key="10">
    <source>
        <dbReference type="ARBA" id="ARBA00022842"/>
    </source>
</evidence>
<dbReference type="EC" id="6.1.1.20" evidence="15"/>
<evidence type="ECO:0000259" key="19">
    <source>
        <dbReference type="PROSITE" id="PS51483"/>
    </source>
</evidence>
<dbReference type="InterPro" id="IPR045864">
    <property type="entry name" value="aa-tRNA-synth_II/BPL/LPL"/>
</dbReference>
<feature type="binding site" evidence="15">
    <location>
        <position position="471"/>
    </location>
    <ligand>
        <name>Mg(2+)</name>
        <dbReference type="ChEBI" id="CHEBI:18420"/>
        <note>shared with alpha subunit</note>
    </ligand>
</feature>
<feature type="domain" description="FDX-ACB" evidence="18">
    <location>
        <begin position="715"/>
        <end position="808"/>
    </location>
</feature>
<keyword evidence="10 15" id="KW-0460">Magnesium</keyword>
<dbReference type="InterPro" id="IPR002547">
    <property type="entry name" value="tRNA-bd_dom"/>
</dbReference>
<dbReference type="HAMAP" id="MF_00283">
    <property type="entry name" value="Phe_tRNA_synth_beta1"/>
    <property type="match status" value="1"/>
</dbReference>
<dbReference type="Gene3D" id="2.40.50.140">
    <property type="entry name" value="Nucleic acid-binding proteins"/>
    <property type="match status" value="1"/>
</dbReference>
<evidence type="ECO:0000256" key="14">
    <source>
        <dbReference type="ARBA" id="ARBA00049255"/>
    </source>
</evidence>
<dbReference type="GO" id="GO:0004826">
    <property type="term" value="F:phenylalanine-tRNA ligase activity"/>
    <property type="evidence" value="ECO:0007669"/>
    <property type="project" value="UniProtKB-EC"/>
</dbReference>
<evidence type="ECO:0000259" key="17">
    <source>
        <dbReference type="PROSITE" id="PS50886"/>
    </source>
</evidence>
<reference evidence="20 21" key="1">
    <citation type="submission" date="2023-10" db="EMBL/GenBank/DDBJ databases">
        <title>179-bfca-hs.</title>
        <authorList>
            <person name="Miliotis G."/>
            <person name="Sengupta P."/>
            <person name="Hameed A."/>
            <person name="Chuvochina M."/>
            <person name="Mcdonagh F."/>
            <person name="Simpson A.C."/>
            <person name="Singh N.K."/>
            <person name="Rekha P.D."/>
            <person name="Raman K."/>
            <person name="Hugenholtz P."/>
            <person name="Venkateswaran K."/>
        </authorList>
    </citation>
    <scope>NUCLEOTIDE SEQUENCE [LARGE SCALE GENOMIC DNA]</scope>
    <source>
        <strain evidence="20 21">179-BFC-A-HS</strain>
    </source>
</reference>
<dbReference type="NCBIfam" id="TIGR00472">
    <property type="entry name" value="pheT_bact"/>
    <property type="match status" value="1"/>
</dbReference>
<dbReference type="RefSeq" id="WP_306065504.1">
    <property type="nucleotide sequence ID" value="NZ_JAROCA020000001.1"/>
</dbReference>
<dbReference type="SMART" id="SM00896">
    <property type="entry name" value="FDX-ACB"/>
    <property type="match status" value="1"/>
</dbReference>
<dbReference type="Gene3D" id="3.50.40.10">
    <property type="entry name" value="Phenylalanyl-trna Synthetase, Chain B, domain 3"/>
    <property type="match status" value="1"/>
</dbReference>
<organism evidence="20 21">
    <name type="scientific">Tigheibacillus jepli</name>
    <dbReference type="NCBI Taxonomy" id="3035914"/>
    <lineage>
        <taxon>Bacteria</taxon>
        <taxon>Bacillati</taxon>
        <taxon>Bacillota</taxon>
        <taxon>Bacilli</taxon>
        <taxon>Bacillales</taxon>
        <taxon>Bacillaceae</taxon>
        <taxon>Tigheibacillus</taxon>
    </lineage>
</organism>
<dbReference type="InterPro" id="IPR005146">
    <property type="entry name" value="B3/B4_tRNA-bd"/>
</dbReference>
<dbReference type="Pfam" id="PF03483">
    <property type="entry name" value="B3_4"/>
    <property type="match status" value="1"/>
</dbReference>
<dbReference type="Pfam" id="PF17759">
    <property type="entry name" value="tRNA_synthFbeta"/>
    <property type="match status" value="1"/>
</dbReference>
<evidence type="ECO:0000256" key="1">
    <source>
        <dbReference type="ARBA" id="ARBA00004496"/>
    </source>
</evidence>
<evidence type="ECO:0000259" key="18">
    <source>
        <dbReference type="PROSITE" id="PS51447"/>
    </source>
</evidence>
<evidence type="ECO:0000256" key="3">
    <source>
        <dbReference type="ARBA" id="ARBA00011209"/>
    </source>
</evidence>
<dbReference type="PANTHER" id="PTHR10947">
    <property type="entry name" value="PHENYLALANYL-TRNA SYNTHETASE BETA CHAIN AND LEUCINE-RICH REPEAT-CONTAINING PROTEIN 47"/>
    <property type="match status" value="1"/>
</dbReference>
<dbReference type="Proteomes" id="UP001228376">
    <property type="component" value="Unassembled WGS sequence"/>
</dbReference>
<dbReference type="SMART" id="SM00874">
    <property type="entry name" value="B5"/>
    <property type="match status" value="1"/>
</dbReference>
<keyword evidence="8 15" id="KW-0547">Nucleotide-binding</keyword>
<comment type="catalytic activity">
    <reaction evidence="14 15">
        <text>tRNA(Phe) + L-phenylalanine + ATP = L-phenylalanyl-tRNA(Phe) + AMP + diphosphate + H(+)</text>
        <dbReference type="Rhea" id="RHEA:19413"/>
        <dbReference type="Rhea" id="RHEA-COMP:9668"/>
        <dbReference type="Rhea" id="RHEA-COMP:9699"/>
        <dbReference type="ChEBI" id="CHEBI:15378"/>
        <dbReference type="ChEBI" id="CHEBI:30616"/>
        <dbReference type="ChEBI" id="CHEBI:33019"/>
        <dbReference type="ChEBI" id="CHEBI:58095"/>
        <dbReference type="ChEBI" id="CHEBI:78442"/>
        <dbReference type="ChEBI" id="CHEBI:78531"/>
        <dbReference type="ChEBI" id="CHEBI:456215"/>
        <dbReference type="EC" id="6.1.1.20"/>
    </reaction>
</comment>
<evidence type="ECO:0000256" key="2">
    <source>
        <dbReference type="ARBA" id="ARBA00008653"/>
    </source>
</evidence>
<evidence type="ECO:0000256" key="13">
    <source>
        <dbReference type="ARBA" id="ARBA00023146"/>
    </source>
</evidence>
<dbReference type="SUPFAM" id="SSF54991">
    <property type="entry name" value="Anticodon-binding domain of PheRS"/>
    <property type="match status" value="1"/>
</dbReference>
<dbReference type="InterPro" id="IPR045060">
    <property type="entry name" value="Phe-tRNA-ligase_IIc_bsu"/>
</dbReference>
<dbReference type="SUPFAM" id="SSF55681">
    <property type="entry name" value="Class II aaRS and biotin synthetases"/>
    <property type="match status" value="1"/>
</dbReference>
<evidence type="ECO:0000256" key="12">
    <source>
        <dbReference type="ARBA" id="ARBA00022917"/>
    </source>
</evidence>
<comment type="cofactor">
    <cofactor evidence="15">
        <name>Mg(2+)</name>
        <dbReference type="ChEBI" id="CHEBI:18420"/>
    </cofactor>
    <text evidence="15">Binds 2 magnesium ions per tetramer.</text>
</comment>
<dbReference type="CDD" id="cd00769">
    <property type="entry name" value="PheRS_beta_core"/>
    <property type="match status" value="1"/>
</dbReference>
<keyword evidence="9 15" id="KW-0067">ATP-binding</keyword>
<dbReference type="InterPro" id="IPR020825">
    <property type="entry name" value="Phe-tRNA_synthase-like_B3/B4"/>
</dbReference>
<dbReference type="SUPFAM" id="SSF50249">
    <property type="entry name" value="Nucleic acid-binding proteins"/>
    <property type="match status" value="1"/>
</dbReference>
<dbReference type="Gene3D" id="3.30.70.380">
    <property type="entry name" value="Ferrodoxin-fold anticodon-binding domain"/>
    <property type="match status" value="1"/>
</dbReference>
<dbReference type="Gene3D" id="3.30.930.10">
    <property type="entry name" value="Bira Bifunctional Protein, Domain 2"/>
    <property type="match status" value="1"/>
</dbReference>
<dbReference type="EMBL" id="JAROCA020000001">
    <property type="protein sequence ID" value="MDY0405404.1"/>
    <property type="molecule type" value="Genomic_DNA"/>
</dbReference>
<feature type="binding site" evidence="15">
    <location>
        <position position="468"/>
    </location>
    <ligand>
        <name>Mg(2+)</name>
        <dbReference type="ChEBI" id="CHEBI:18420"/>
        <note>shared with alpha subunit</note>
    </ligand>
</feature>
<feature type="domain" description="B5" evidence="19">
    <location>
        <begin position="409"/>
        <end position="484"/>
    </location>
</feature>
<evidence type="ECO:0000256" key="5">
    <source>
        <dbReference type="ARBA" id="ARBA00022555"/>
    </source>
</evidence>
<gene>
    <name evidence="15 20" type="primary">pheT</name>
    <name evidence="20" type="ORF">P5G51_008315</name>
</gene>
<dbReference type="InterPro" id="IPR004532">
    <property type="entry name" value="Phe-tRNA-ligase_IIc_bsu_bact"/>
</dbReference>